<comment type="caution">
    <text evidence="2">The sequence shown here is derived from an EMBL/GenBank/DDBJ whole genome shotgun (WGS) entry which is preliminary data.</text>
</comment>
<accession>A0A3S0JWI1</accession>
<dbReference type="AlphaFoldDB" id="A0A3S0JWI1"/>
<dbReference type="OrthoDB" id="8681854at2"/>
<dbReference type="Pfam" id="PF08722">
    <property type="entry name" value="Tn7_TnsA-like_N"/>
    <property type="match status" value="1"/>
</dbReference>
<gene>
    <name evidence="2" type="ORF">EJP69_10405</name>
</gene>
<protein>
    <recommendedName>
        <fullName evidence="1">TnsA endonuclease N-terminal domain-containing protein</fullName>
    </recommendedName>
</protein>
<evidence type="ECO:0000259" key="1">
    <source>
        <dbReference type="Pfam" id="PF08722"/>
    </source>
</evidence>
<name>A0A3S0JWI1_9BURK</name>
<dbReference type="RefSeq" id="WP_126469899.1">
    <property type="nucleotide sequence ID" value="NZ_RXOE01000002.1"/>
</dbReference>
<evidence type="ECO:0000313" key="3">
    <source>
        <dbReference type="Proteomes" id="UP000267418"/>
    </source>
</evidence>
<dbReference type="Proteomes" id="UP000267418">
    <property type="component" value="Unassembled WGS sequence"/>
</dbReference>
<proteinExistence type="predicted"/>
<sequence>MSRKVVTRAPHREVGVVNAGWLLNHPVEHESHLERRFVMVALSCPVVRDIVHQPFTFDVEADDAGEKGSRSRYTPDFKIIFRDDTSLIVEVKPEVFALKHANRLRLIERRLRDDGMRFFLATDELIDGNGLSARAMLLMRYGRLRFSDEEALSCLTALRGVCGGSASITKLIEQGLSEPLVWNLVARHQCRVPADFDVEVDQVVTTQAVQGDCHDYFLSWFGAAGR</sequence>
<feature type="domain" description="TnsA endonuclease N-terminal" evidence="1">
    <location>
        <begin position="45"/>
        <end position="123"/>
    </location>
</feature>
<evidence type="ECO:0000313" key="2">
    <source>
        <dbReference type="EMBL" id="RTQ34810.1"/>
    </source>
</evidence>
<reference evidence="2 3" key="1">
    <citation type="submission" date="2018-12" db="EMBL/GenBank/DDBJ databases">
        <title>The genome of Variovorax gossypii DSM 100435.</title>
        <authorList>
            <person name="Gao J."/>
            <person name="Sun J."/>
        </authorList>
    </citation>
    <scope>NUCLEOTIDE SEQUENCE [LARGE SCALE GENOMIC DNA]</scope>
    <source>
        <strain evidence="2 3">DSM 100435</strain>
    </source>
</reference>
<dbReference type="InterPro" id="IPR014833">
    <property type="entry name" value="TnsA_N"/>
</dbReference>
<dbReference type="EMBL" id="RXOE01000002">
    <property type="protein sequence ID" value="RTQ34810.1"/>
    <property type="molecule type" value="Genomic_DNA"/>
</dbReference>
<keyword evidence="3" id="KW-1185">Reference proteome</keyword>
<organism evidence="2 3">
    <name type="scientific">Variovorax gossypii</name>
    <dbReference type="NCBI Taxonomy" id="1679495"/>
    <lineage>
        <taxon>Bacteria</taxon>
        <taxon>Pseudomonadati</taxon>
        <taxon>Pseudomonadota</taxon>
        <taxon>Betaproteobacteria</taxon>
        <taxon>Burkholderiales</taxon>
        <taxon>Comamonadaceae</taxon>
        <taxon>Variovorax</taxon>
    </lineage>
</organism>